<evidence type="ECO:0000313" key="8">
    <source>
        <dbReference type="Proteomes" id="UP000186609"/>
    </source>
</evidence>
<dbReference type="PANTHER" id="PTHR37422:SF13">
    <property type="entry name" value="LIPOPOLYSACCHARIDE BIOSYNTHESIS PROTEIN PA4999-RELATED"/>
    <property type="match status" value="1"/>
</dbReference>
<keyword evidence="3 5" id="KW-1133">Transmembrane helix</keyword>
<feature type="transmembrane region" description="Helical" evidence="5">
    <location>
        <begin position="342"/>
        <end position="363"/>
    </location>
</feature>
<dbReference type="AlphaFoldDB" id="A0A1P8JW38"/>
<organism evidence="7 8">
    <name type="scientific">Rhodoferax koreensis</name>
    <dbReference type="NCBI Taxonomy" id="1842727"/>
    <lineage>
        <taxon>Bacteria</taxon>
        <taxon>Pseudomonadati</taxon>
        <taxon>Pseudomonadota</taxon>
        <taxon>Betaproteobacteria</taxon>
        <taxon>Burkholderiales</taxon>
        <taxon>Comamonadaceae</taxon>
        <taxon>Rhodoferax</taxon>
    </lineage>
</organism>
<evidence type="ECO:0000259" key="6">
    <source>
        <dbReference type="Pfam" id="PF04932"/>
    </source>
</evidence>
<feature type="transmembrane region" description="Helical" evidence="5">
    <location>
        <begin position="375"/>
        <end position="397"/>
    </location>
</feature>
<dbReference type="PANTHER" id="PTHR37422">
    <property type="entry name" value="TEICHURONIC ACID BIOSYNTHESIS PROTEIN TUAE"/>
    <property type="match status" value="1"/>
</dbReference>
<sequence length="422" mass="46474">MKVLAGWQQAPHATRLAHAGPKPWRSWTPMDWALSLALALFGFFATASVAGVYMAQGLMLLLAVPLAPRIGRLAPWKSPPMAAGLLLLAYIILHSLWFSGFTPASWHMVNSYQELILAPLLFALLQLAPDRRVFSRALIAGAVVFACIHWVGFWLPQPRLGSFLESRRISAGFGFALCAFMLLVQARTHARPWALRALAAFFAVTLLFAAAGRTGYLVLVLLVGVAAWQHSPPRWRWVAGLLLPIVVLGLAWSSSVVQKRVHETVENAQPTGQVNTTSTGIRVHMLQIAEQLAHAHPLLGVGFANYGEAHSAVVRQMYANDPEGYARLPQTWRFTSNPHSEYLMQLLGGGVPALLLFVGWLGMTLREAWHTRNTVSHMLCGFCLAFALGCVFNSLLLDFVEGHLYMALLAWLLARHASTRPI</sequence>
<reference evidence="7 8" key="1">
    <citation type="submission" date="2017-01" db="EMBL/GenBank/DDBJ databases">
        <authorList>
            <person name="Mah S.A."/>
            <person name="Swanson W.J."/>
            <person name="Moy G.W."/>
            <person name="Vacquier V.D."/>
        </authorList>
    </citation>
    <scope>NUCLEOTIDE SEQUENCE [LARGE SCALE GENOMIC DNA]</scope>
    <source>
        <strain evidence="7 8">DCY110</strain>
    </source>
</reference>
<dbReference type="Proteomes" id="UP000186609">
    <property type="component" value="Chromosome"/>
</dbReference>
<feature type="transmembrane region" description="Helical" evidence="5">
    <location>
        <begin position="168"/>
        <end position="186"/>
    </location>
</feature>
<proteinExistence type="predicted"/>
<accession>A0A1P8JW38</accession>
<dbReference type="EMBL" id="CP019236">
    <property type="protein sequence ID" value="APW37986.1"/>
    <property type="molecule type" value="Genomic_DNA"/>
</dbReference>
<evidence type="ECO:0000256" key="4">
    <source>
        <dbReference type="ARBA" id="ARBA00023136"/>
    </source>
</evidence>
<comment type="subcellular location">
    <subcellularLocation>
        <location evidence="1">Membrane</location>
        <topology evidence="1">Multi-pass membrane protein</topology>
    </subcellularLocation>
</comment>
<dbReference type="OrthoDB" id="9795248at2"/>
<feature type="transmembrane region" description="Helical" evidence="5">
    <location>
        <begin position="35"/>
        <end position="68"/>
    </location>
</feature>
<feature type="transmembrane region" description="Helical" evidence="5">
    <location>
        <begin position="137"/>
        <end position="156"/>
    </location>
</feature>
<feature type="domain" description="O-antigen ligase-related" evidence="6">
    <location>
        <begin position="198"/>
        <end position="358"/>
    </location>
</feature>
<protein>
    <recommendedName>
        <fullName evidence="6">O-antigen ligase-related domain-containing protein</fullName>
    </recommendedName>
</protein>
<evidence type="ECO:0000256" key="1">
    <source>
        <dbReference type="ARBA" id="ARBA00004141"/>
    </source>
</evidence>
<feature type="transmembrane region" description="Helical" evidence="5">
    <location>
        <begin position="198"/>
        <end position="228"/>
    </location>
</feature>
<dbReference type="Pfam" id="PF04932">
    <property type="entry name" value="Wzy_C"/>
    <property type="match status" value="1"/>
</dbReference>
<evidence type="ECO:0000256" key="5">
    <source>
        <dbReference type="SAM" id="Phobius"/>
    </source>
</evidence>
<keyword evidence="2 5" id="KW-0812">Transmembrane</keyword>
<keyword evidence="4 5" id="KW-0472">Membrane</keyword>
<dbReference type="InterPro" id="IPR007016">
    <property type="entry name" value="O-antigen_ligase-rel_domated"/>
</dbReference>
<dbReference type="STRING" id="1842727.RD110_12930"/>
<feature type="transmembrane region" description="Helical" evidence="5">
    <location>
        <begin position="80"/>
        <end position="98"/>
    </location>
</feature>
<keyword evidence="8" id="KW-1185">Reference proteome</keyword>
<dbReference type="GO" id="GO:0016020">
    <property type="term" value="C:membrane"/>
    <property type="evidence" value="ECO:0007669"/>
    <property type="project" value="UniProtKB-SubCell"/>
</dbReference>
<feature type="transmembrane region" description="Helical" evidence="5">
    <location>
        <begin position="234"/>
        <end position="252"/>
    </location>
</feature>
<dbReference type="InterPro" id="IPR051533">
    <property type="entry name" value="WaaL-like"/>
</dbReference>
<evidence type="ECO:0000256" key="3">
    <source>
        <dbReference type="ARBA" id="ARBA00022989"/>
    </source>
</evidence>
<evidence type="ECO:0000313" key="7">
    <source>
        <dbReference type="EMBL" id="APW37986.1"/>
    </source>
</evidence>
<gene>
    <name evidence="7" type="ORF">RD110_12930</name>
</gene>
<dbReference type="KEGG" id="rhy:RD110_12930"/>
<evidence type="ECO:0000256" key="2">
    <source>
        <dbReference type="ARBA" id="ARBA00022692"/>
    </source>
</evidence>
<name>A0A1P8JW38_9BURK</name>
<dbReference type="RefSeq" id="WP_076199865.1">
    <property type="nucleotide sequence ID" value="NZ_CP019236.1"/>
</dbReference>